<accession>A0A0R1THT7</accession>
<dbReference type="InterPro" id="IPR002293">
    <property type="entry name" value="AA/rel_permease1"/>
</dbReference>
<dbReference type="GO" id="GO:0022857">
    <property type="term" value="F:transmembrane transporter activity"/>
    <property type="evidence" value="ECO:0007669"/>
    <property type="project" value="InterPro"/>
</dbReference>
<dbReference type="AlphaFoldDB" id="A0A0R1THT7"/>
<comment type="caution">
    <text evidence="6">The sequence shown here is derived from an EMBL/GenBank/DDBJ whole genome shotgun (WGS) entry which is preliminary data.</text>
</comment>
<keyword evidence="3 5" id="KW-1133">Transmembrane helix</keyword>
<feature type="transmembrane region" description="Helical" evidence="5">
    <location>
        <begin position="55"/>
        <end position="77"/>
    </location>
</feature>
<dbReference type="Gene3D" id="1.20.1740.10">
    <property type="entry name" value="Amino acid/polyamine transporter I"/>
    <property type="match status" value="1"/>
</dbReference>
<evidence type="ECO:0000256" key="2">
    <source>
        <dbReference type="ARBA" id="ARBA00022692"/>
    </source>
</evidence>
<feature type="transmembrane region" description="Helical" evidence="5">
    <location>
        <begin position="256"/>
        <end position="277"/>
    </location>
</feature>
<keyword evidence="4 5" id="KW-0472">Membrane</keyword>
<dbReference type="STRING" id="1423740.FC36_GL002092"/>
<name>A0A0R1THT7_9LACO</name>
<feature type="transmembrane region" description="Helical" evidence="5">
    <location>
        <begin position="386"/>
        <end position="406"/>
    </location>
</feature>
<keyword evidence="2 5" id="KW-0812">Transmembrane</keyword>
<evidence type="ECO:0000256" key="3">
    <source>
        <dbReference type="ARBA" id="ARBA00022989"/>
    </source>
</evidence>
<feature type="transmembrane region" description="Helical" evidence="5">
    <location>
        <begin position="219"/>
        <end position="235"/>
    </location>
</feature>
<feature type="transmembrane region" description="Helical" evidence="5">
    <location>
        <begin position="178"/>
        <end position="199"/>
    </location>
</feature>
<reference evidence="6 7" key="1">
    <citation type="journal article" date="2015" name="Genome Announc.">
        <title>Expanding the biotechnology potential of lactobacilli through comparative genomics of 213 strains and associated genera.</title>
        <authorList>
            <person name="Sun Z."/>
            <person name="Harris H.M."/>
            <person name="McCann A."/>
            <person name="Guo C."/>
            <person name="Argimon S."/>
            <person name="Zhang W."/>
            <person name="Yang X."/>
            <person name="Jeffery I.B."/>
            <person name="Cooney J.C."/>
            <person name="Kagawa T.F."/>
            <person name="Liu W."/>
            <person name="Song Y."/>
            <person name="Salvetti E."/>
            <person name="Wrobel A."/>
            <person name="Rasinkangas P."/>
            <person name="Parkhill J."/>
            <person name="Rea M.C."/>
            <person name="O'Sullivan O."/>
            <person name="Ritari J."/>
            <person name="Douillard F.P."/>
            <person name="Paul Ross R."/>
            <person name="Yang R."/>
            <person name="Briner A.E."/>
            <person name="Felis G.E."/>
            <person name="de Vos W.M."/>
            <person name="Barrangou R."/>
            <person name="Klaenhammer T.R."/>
            <person name="Caufield P.W."/>
            <person name="Cui Y."/>
            <person name="Zhang H."/>
            <person name="O'Toole P.W."/>
        </authorList>
    </citation>
    <scope>NUCLEOTIDE SEQUENCE [LARGE SCALE GENOMIC DNA]</scope>
    <source>
        <strain evidence="6 7">DSM 15833</strain>
    </source>
</reference>
<proteinExistence type="predicted"/>
<evidence type="ECO:0000313" key="6">
    <source>
        <dbReference type="EMBL" id="KRL80812.1"/>
    </source>
</evidence>
<feature type="transmembrane region" description="Helical" evidence="5">
    <location>
        <begin position="23"/>
        <end position="43"/>
    </location>
</feature>
<comment type="subcellular location">
    <subcellularLocation>
        <location evidence="1">Membrane</location>
        <topology evidence="1">Multi-pass membrane protein</topology>
    </subcellularLocation>
</comment>
<dbReference type="Proteomes" id="UP000051048">
    <property type="component" value="Unassembled WGS sequence"/>
</dbReference>
<feature type="transmembrane region" description="Helical" evidence="5">
    <location>
        <begin position="473"/>
        <end position="494"/>
    </location>
</feature>
<dbReference type="PATRIC" id="fig|1423740.3.peg.2271"/>
<gene>
    <name evidence="6" type="ORF">FC36_GL002092</name>
</gene>
<feature type="transmembrane region" description="Helical" evidence="5">
    <location>
        <begin position="506"/>
        <end position="525"/>
    </location>
</feature>
<evidence type="ECO:0000256" key="4">
    <source>
        <dbReference type="ARBA" id="ARBA00023136"/>
    </source>
</evidence>
<evidence type="ECO:0000256" key="1">
    <source>
        <dbReference type="ARBA" id="ARBA00004141"/>
    </source>
</evidence>
<dbReference type="PIRSF" id="PIRSF006060">
    <property type="entry name" value="AA_transporter"/>
    <property type="match status" value="1"/>
</dbReference>
<feature type="transmembrane region" description="Helical" evidence="5">
    <location>
        <begin position="146"/>
        <end position="166"/>
    </location>
</feature>
<dbReference type="PANTHER" id="PTHR47547">
    <property type="match status" value="1"/>
</dbReference>
<dbReference type="Pfam" id="PF13520">
    <property type="entry name" value="AA_permease_2"/>
    <property type="match status" value="1"/>
</dbReference>
<feature type="transmembrane region" description="Helical" evidence="5">
    <location>
        <begin position="98"/>
        <end position="126"/>
    </location>
</feature>
<protein>
    <submittedName>
        <fullName evidence="6">APC family amino acid-polyamine-organocation transporter</fullName>
    </submittedName>
</protein>
<organism evidence="6 7">
    <name type="scientific">Ligilactobacillus equi DSM 15833 = JCM 10991</name>
    <dbReference type="NCBI Taxonomy" id="1423740"/>
    <lineage>
        <taxon>Bacteria</taxon>
        <taxon>Bacillati</taxon>
        <taxon>Bacillota</taxon>
        <taxon>Bacilli</taxon>
        <taxon>Lactobacillales</taxon>
        <taxon>Lactobacillaceae</taxon>
        <taxon>Ligilactobacillus</taxon>
    </lineage>
</organism>
<dbReference type="InterPro" id="IPR052962">
    <property type="entry name" value="AA_Transporter_AGT"/>
</dbReference>
<dbReference type="PANTHER" id="PTHR47547:SF1">
    <property type="entry name" value="ASPARTATE-PROTON SYMPORTER"/>
    <property type="match status" value="1"/>
</dbReference>
<evidence type="ECO:0000256" key="5">
    <source>
        <dbReference type="SAM" id="Phobius"/>
    </source>
</evidence>
<evidence type="ECO:0000313" key="7">
    <source>
        <dbReference type="Proteomes" id="UP000051048"/>
    </source>
</evidence>
<feature type="transmembrane region" description="Helical" evidence="5">
    <location>
        <begin position="444"/>
        <end position="461"/>
    </location>
</feature>
<feature type="transmembrane region" description="Helical" evidence="5">
    <location>
        <begin position="418"/>
        <end position="438"/>
    </location>
</feature>
<dbReference type="EMBL" id="AZFH01000051">
    <property type="protein sequence ID" value="KRL80812.1"/>
    <property type="molecule type" value="Genomic_DNA"/>
</dbReference>
<sequence length="545" mass="60026">MFARLFCQIIEKEEKLLMKKNKISLFAAVMLALSSLIGSGWLFGAGEAARIAGPAAIFSWIIGAVIMIIIAINYVELGAMFPESGGMSRYAQYSHGSLLGFIAAWANWVSLVTIIPIEAVASVQYMSTWPWKWSKWTQSFMENGNISSHGLWVVMLFLLVFTLLNFWSVQLLTRFTNLISIFKLGLPALTIVMLIISGFHGENFTSQTQSFMPYGLKSVFEATAISGIIFSYDAFQTVINIGGEIKNPSKNILRGVIISLGISAIIYIFLQVAFIGAIDPATLAKSGWHGVNFASPFADVAIMLGLHWLAVLLYMDAFVSPFGTGVAFVATTGRALAAMTKNGNLPAWLGRLDRRYMTPRIAVATSFVVSAIMVSIFRNWSMLASIVAASTLIAYLTGPVTAAALRKMRPDFKRPVKLRGLNFIAPLSFVVTSLAIYWTMWPTTINVIGVIALGLPIYFYYQARYNQSNWGQILKGSGWMLAYLAFIALISYLGDHTFGGIGLLKYPSDFGLIIVASLAFYYWALASRVDGPDLQHAQKVNRRVK</sequence>
<feature type="transmembrane region" description="Helical" evidence="5">
    <location>
        <begin position="361"/>
        <end position="380"/>
    </location>
</feature>
<dbReference type="GO" id="GO:0016020">
    <property type="term" value="C:membrane"/>
    <property type="evidence" value="ECO:0007669"/>
    <property type="project" value="UniProtKB-SubCell"/>
</dbReference>